<evidence type="ECO:0000313" key="2">
    <source>
        <dbReference type="EMBL" id="KXV60464.1"/>
    </source>
</evidence>
<dbReference type="Pfam" id="PF06666">
    <property type="entry name" value="DUF1173"/>
    <property type="match status" value="1"/>
</dbReference>
<feature type="region of interest" description="Disordered" evidence="1">
    <location>
        <begin position="125"/>
        <end position="148"/>
    </location>
</feature>
<reference evidence="2 3" key="1">
    <citation type="submission" date="2015-06" db="EMBL/GenBank/DDBJ databases">
        <title>Improved classification and identification of acetic acid bacteria using matrix-assisted laser desorption/ionization time-of-flight mass spectrometry; Gluconobacter nephelii and Gluconobacter uchimurae are later heterotypic synonyms of Gluconobacter japonicus and Gluconobacter oxydans, respectively.</title>
        <authorList>
            <person name="Li L."/>
            <person name="Cleenwerck I."/>
            <person name="De Vuyst L."/>
            <person name="Vandamme P."/>
        </authorList>
    </citation>
    <scope>NUCLEOTIDE SEQUENCE [LARGE SCALE GENOMIC DNA]</scope>
    <source>
        <strain evidence="2 3">LMG 1663</strain>
    </source>
</reference>
<organism evidence="2 3">
    <name type="scientific">Acetobacter tropicalis</name>
    <dbReference type="NCBI Taxonomy" id="104102"/>
    <lineage>
        <taxon>Bacteria</taxon>
        <taxon>Pseudomonadati</taxon>
        <taxon>Pseudomonadota</taxon>
        <taxon>Alphaproteobacteria</taxon>
        <taxon>Acetobacterales</taxon>
        <taxon>Acetobacteraceae</taxon>
        <taxon>Acetobacter</taxon>
    </lineage>
</organism>
<gene>
    <name evidence="2" type="ORF">AD947_02280</name>
</gene>
<dbReference type="Proteomes" id="UP000075411">
    <property type="component" value="Unassembled WGS sequence"/>
</dbReference>
<proteinExistence type="predicted"/>
<evidence type="ECO:0000313" key="3">
    <source>
        <dbReference type="Proteomes" id="UP000075411"/>
    </source>
</evidence>
<dbReference type="PATRIC" id="fig|104102.12.peg.2890"/>
<name>A0A149U4R5_9PROT</name>
<comment type="caution">
    <text evidence="2">The sequence shown here is derived from an EMBL/GenBank/DDBJ whole genome shotgun (WGS) entry which is preliminary data.</text>
</comment>
<accession>A0A149U4R5</accession>
<protein>
    <recommendedName>
        <fullName evidence="4">DUF1173 domain-containing protein</fullName>
    </recommendedName>
</protein>
<dbReference type="InterPro" id="IPR009553">
    <property type="entry name" value="DUF1173"/>
</dbReference>
<evidence type="ECO:0008006" key="4">
    <source>
        <dbReference type="Google" id="ProtNLM"/>
    </source>
</evidence>
<dbReference type="AlphaFoldDB" id="A0A149U4R5"/>
<evidence type="ECO:0000256" key="1">
    <source>
        <dbReference type="SAM" id="MobiDB-lite"/>
    </source>
</evidence>
<sequence length="450" mass="50104">MGDWITFPDGRRGRLSWAQDTERAAYWQTLLAAVHGDPQARPQCDCRVGGRPLALSVRALGRQGRGPLRFCLARMPGEGALHDASCPFHENDPRRSGRSGYEDGVIRELPDGRLRITLEQGLAVRERATTPSVPRDGEPGRQGGGQPRQASMRLLGLLHLLWEEGGLTTWSRSDVRRRAWWPAVRAALEQAATGLVAGRATLADHLATIGYRDPDGPALLAETVQACGEAQRVLLLGVVDRLERYRPASAGEDGAPPPPERLRLVFDGVRAYGLFVSGTEAIAARLERSFPWAWRVLQQPRRERAVRVVALVLARVRQVERDGQTVRLAWADGIALMEVGPSLIPVASRHELAVLRALQEEERYFRKPLRYDAGRDVVHPDFELLDTGAPRGTPMEVFGRDDEAYAARREEKARHYTSVYGVEGWWFWDATRDAIWPPFPPAIAQKGEPS</sequence>
<dbReference type="EMBL" id="LHZT01000090">
    <property type="protein sequence ID" value="KXV60464.1"/>
    <property type="molecule type" value="Genomic_DNA"/>
</dbReference>